<evidence type="ECO:0000256" key="1">
    <source>
        <dbReference type="SAM" id="MobiDB-lite"/>
    </source>
</evidence>
<gene>
    <name evidence="2" type="ORF">PMAYCL1PPCAC_18427</name>
</gene>
<feature type="compositionally biased region" description="Low complexity" evidence="1">
    <location>
        <begin position="561"/>
        <end position="597"/>
    </location>
</feature>
<reference evidence="3" key="1">
    <citation type="submission" date="2022-10" db="EMBL/GenBank/DDBJ databases">
        <title>Genome assembly of Pristionchus species.</title>
        <authorList>
            <person name="Yoshida K."/>
            <person name="Sommer R.J."/>
        </authorList>
    </citation>
    <scope>NUCLEOTIDE SEQUENCE [LARGE SCALE GENOMIC DNA]</scope>
    <source>
        <strain evidence="3">RS5460</strain>
    </source>
</reference>
<name>A0AAN5CPT6_9BILA</name>
<feature type="region of interest" description="Disordered" evidence="1">
    <location>
        <begin position="38"/>
        <end position="155"/>
    </location>
</feature>
<proteinExistence type="predicted"/>
<feature type="region of interest" description="Disordered" evidence="1">
    <location>
        <begin position="532"/>
        <end position="597"/>
    </location>
</feature>
<feature type="compositionally biased region" description="Basic residues" evidence="1">
    <location>
        <begin position="56"/>
        <end position="69"/>
    </location>
</feature>
<accession>A0AAN5CPT6</accession>
<organism evidence="2 3">
    <name type="scientific">Pristionchus mayeri</name>
    <dbReference type="NCBI Taxonomy" id="1317129"/>
    <lineage>
        <taxon>Eukaryota</taxon>
        <taxon>Metazoa</taxon>
        <taxon>Ecdysozoa</taxon>
        <taxon>Nematoda</taxon>
        <taxon>Chromadorea</taxon>
        <taxon>Rhabditida</taxon>
        <taxon>Rhabditina</taxon>
        <taxon>Diplogasteromorpha</taxon>
        <taxon>Diplogasteroidea</taxon>
        <taxon>Neodiplogasteridae</taxon>
        <taxon>Pristionchus</taxon>
    </lineage>
</organism>
<feature type="compositionally biased region" description="Pro residues" evidence="1">
    <location>
        <begin position="476"/>
        <end position="495"/>
    </location>
</feature>
<dbReference type="Proteomes" id="UP001328107">
    <property type="component" value="Unassembled WGS sequence"/>
</dbReference>
<dbReference type="PRINTS" id="PR01217">
    <property type="entry name" value="PRICHEXTENSN"/>
</dbReference>
<keyword evidence="3" id="KW-1185">Reference proteome</keyword>
<feature type="non-terminal residue" evidence="2">
    <location>
        <position position="1"/>
    </location>
</feature>
<feature type="compositionally biased region" description="Pro residues" evidence="1">
    <location>
        <begin position="416"/>
        <end position="469"/>
    </location>
</feature>
<evidence type="ECO:0000313" key="3">
    <source>
        <dbReference type="Proteomes" id="UP001328107"/>
    </source>
</evidence>
<evidence type="ECO:0000313" key="2">
    <source>
        <dbReference type="EMBL" id="GMR48232.1"/>
    </source>
</evidence>
<feature type="compositionally biased region" description="Low complexity" evidence="1">
    <location>
        <begin position="118"/>
        <end position="136"/>
    </location>
</feature>
<sequence>SKTPSKNKKGNAASLILPGLDKLPAKKGGKPVVVVVVKGGKKPPNLSNLPFLMGGNKKKKKSANRKKSSSKSTDKKKNNKTAEDDSDLSESDRVSAPDLPKAHKQKPATSVRSEKSVTAELTSSTSTTSIANAPTSRTPQLTARTPKKGTLPKIPTEPIVVQGGIVDRPCVPMFMLIDGPAGCPIIVPLDARDESGLVPEGSPQLLPTAPAEATKGYMVVEEGLLHFKPLKECPQPPLSSTPGTLTKFLSNSNIFIADSGPKLPDAKEINTAASASIQEKIGVKLAVSGHITILADKGTCRFTRVSAVTKQPFYPENAAMGVLVKDNSTSHLFWVPTENRFVCPLLSHNIKIPIKPAKEMTIMGYIYKALQDSSGIINFDTKAQKLDNLMGFIMSSATGVPMYALKPEGTPTRSKPVPPSVSLPPPLPAPLPPPPSAAVPEPVQPVVPLSPPPPQRDEISPPPVSPSPSPVAAAAPSPPAAPVESPSPSPPPTPSRPSLSSLGWSMLSALGSVLTTTATVISNTAGAVTEAATGAGASLPPQPHSQSPSASPSPVAPSSPSPVTSAPAAAPLEAARVAAARKTTKASTSTAQETTID</sequence>
<protein>
    <submittedName>
        <fullName evidence="2">Uncharacterized protein</fullName>
    </submittedName>
</protein>
<dbReference type="EMBL" id="BTRK01000004">
    <property type="protein sequence ID" value="GMR48232.1"/>
    <property type="molecule type" value="Genomic_DNA"/>
</dbReference>
<feature type="region of interest" description="Disordered" evidence="1">
    <location>
        <begin position="404"/>
        <end position="502"/>
    </location>
</feature>
<dbReference type="AlphaFoldDB" id="A0AAN5CPT6"/>
<feature type="compositionally biased region" description="Basic and acidic residues" evidence="1">
    <location>
        <begin position="72"/>
        <end position="83"/>
    </location>
</feature>
<feature type="compositionally biased region" description="Low complexity" evidence="1">
    <location>
        <begin position="532"/>
        <end position="553"/>
    </location>
</feature>
<comment type="caution">
    <text evidence="2">The sequence shown here is derived from an EMBL/GenBank/DDBJ whole genome shotgun (WGS) entry which is preliminary data.</text>
</comment>